<dbReference type="AlphaFoldDB" id="A2ZDB4"/>
<reference evidence="2 3" key="1">
    <citation type="journal article" date="2005" name="PLoS Biol.">
        <title>The genomes of Oryza sativa: a history of duplications.</title>
        <authorList>
            <person name="Yu J."/>
            <person name="Wang J."/>
            <person name="Lin W."/>
            <person name="Li S."/>
            <person name="Li H."/>
            <person name="Zhou J."/>
            <person name="Ni P."/>
            <person name="Dong W."/>
            <person name="Hu S."/>
            <person name="Zeng C."/>
            <person name="Zhang J."/>
            <person name="Zhang Y."/>
            <person name="Li R."/>
            <person name="Xu Z."/>
            <person name="Li S."/>
            <person name="Li X."/>
            <person name="Zheng H."/>
            <person name="Cong L."/>
            <person name="Lin L."/>
            <person name="Yin J."/>
            <person name="Geng J."/>
            <person name="Li G."/>
            <person name="Shi J."/>
            <person name="Liu J."/>
            <person name="Lv H."/>
            <person name="Li J."/>
            <person name="Wang J."/>
            <person name="Deng Y."/>
            <person name="Ran L."/>
            <person name="Shi X."/>
            <person name="Wang X."/>
            <person name="Wu Q."/>
            <person name="Li C."/>
            <person name="Ren X."/>
            <person name="Wang J."/>
            <person name="Wang X."/>
            <person name="Li D."/>
            <person name="Liu D."/>
            <person name="Zhang X."/>
            <person name="Ji Z."/>
            <person name="Zhao W."/>
            <person name="Sun Y."/>
            <person name="Zhang Z."/>
            <person name="Bao J."/>
            <person name="Han Y."/>
            <person name="Dong L."/>
            <person name="Ji J."/>
            <person name="Chen P."/>
            <person name="Wu S."/>
            <person name="Liu J."/>
            <person name="Xiao Y."/>
            <person name="Bu D."/>
            <person name="Tan J."/>
            <person name="Yang L."/>
            <person name="Ye C."/>
            <person name="Zhang J."/>
            <person name="Xu J."/>
            <person name="Zhou Y."/>
            <person name="Yu Y."/>
            <person name="Zhang B."/>
            <person name="Zhuang S."/>
            <person name="Wei H."/>
            <person name="Liu B."/>
            <person name="Lei M."/>
            <person name="Yu H."/>
            <person name="Li Y."/>
            <person name="Xu H."/>
            <person name="Wei S."/>
            <person name="He X."/>
            <person name="Fang L."/>
            <person name="Zhang Z."/>
            <person name="Zhang Y."/>
            <person name="Huang X."/>
            <person name="Su Z."/>
            <person name="Tong W."/>
            <person name="Li J."/>
            <person name="Tong Z."/>
            <person name="Li S."/>
            <person name="Ye J."/>
            <person name="Wang L."/>
            <person name="Fang L."/>
            <person name="Lei T."/>
            <person name="Chen C."/>
            <person name="Chen H."/>
            <person name="Xu Z."/>
            <person name="Li H."/>
            <person name="Huang H."/>
            <person name="Zhang F."/>
            <person name="Xu H."/>
            <person name="Li N."/>
            <person name="Zhao C."/>
            <person name="Li S."/>
            <person name="Dong L."/>
            <person name="Huang Y."/>
            <person name="Li L."/>
            <person name="Xi Y."/>
            <person name="Qi Q."/>
            <person name="Li W."/>
            <person name="Zhang B."/>
            <person name="Hu W."/>
            <person name="Zhang Y."/>
            <person name="Tian X."/>
            <person name="Jiao Y."/>
            <person name="Liang X."/>
            <person name="Jin J."/>
            <person name="Gao L."/>
            <person name="Zheng W."/>
            <person name="Hao B."/>
            <person name="Liu S."/>
            <person name="Wang W."/>
            <person name="Yuan L."/>
            <person name="Cao M."/>
            <person name="McDermott J."/>
            <person name="Samudrala R."/>
            <person name="Wang J."/>
            <person name="Wong G.K."/>
            <person name="Yang H."/>
        </authorList>
    </citation>
    <scope>NUCLEOTIDE SEQUENCE [LARGE SCALE GENOMIC DNA]</scope>
    <source>
        <strain evidence="3">cv. 93-11</strain>
    </source>
</reference>
<dbReference type="HOGENOM" id="CLU_922532_0_0_1"/>
<protein>
    <recommendedName>
        <fullName evidence="4">Ubiquitin-like protease family profile domain-containing protein</fullName>
    </recommendedName>
</protein>
<sequence>MGNLHKAQDRLVDVLTSLCSTSDPKIAYTRKSKKRRDGLPPLDSNAVTDKTSGSGNENTTQASIGTPPTQANDVLGDEQSRGNVESSPPMHVEDPKDAEAGQPCEPAKDAHNDNDAELSNLVDKICTNVEGLVDKICTHVESTPMLAIAPSLAANLSPAIMPIEMEKRRPLANPKYISPFKCVSIEPLWDDTGDIAMEVYQIVGRFLDVLDVMFPKKFTDVRKWKCYHACNQKQVLTNDCGFLAMKYIQFWDGKVFVKKVCPKDGTKYRAEVLYYILFHPLNEAKLPAAIERYRPKIRKISK</sequence>
<evidence type="ECO:0000313" key="2">
    <source>
        <dbReference type="EMBL" id="EAY80598.1"/>
    </source>
</evidence>
<evidence type="ECO:0000313" key="3">
    <source>
        <dbReference type="Proteomes" id="UP000007015"/>
    </source>
</evidence>
<evidence type="ECO:0008006" key="4">
    <source>
        <dbReference type="Google" id="ProtNLM"/>
    </source>
</evidence>
<accession>A2ZDB4</accession>
<proteinExistence type="predicted"/>
<dbReference type="Proteomes" id="UP000007015">
    <property type="component" value="Chromosome 11"/>
</dbReference>
<name>A2ZDB4_ORYSI</name>
<keyword evidence="3" id="KW-1185">Reference proteome</keyword>
<dbReference type="Gramene" id="BGIOSGA035110-TA">
    <property type="protein sequence ID" value="BGIOSGA035110-PA"/>
    <property type="gene ID" value="BGIOSGA035110"/>
</dbReference>
<dbReference type="InterPro" id="IPR038765">
    <property type="entry name" value="Papain-like_cys_pep_sf"/>
</dbReference>
<dbReference type="SUPFAM" id="SSF54001">
    <property type="entry name" value="Cysteine proteinases"/>
    <property type="match status" value="1"/>
</dbReference>
<dbReference type="OMA" id="PCELATD"/>
<organism evidence="2 3">
    <name type="scientific">Oryza sativa subsp. indica</name>
    <name type="common">Rice</name>
    <dbReference type="NCBI Taxonomy" id="39946"/>
    <lineage>
        <taxon>Eukaryota</taxon>
        <taxon>Viridiplantae</taxon>
        <taxon>Streptophyta</taxon>
        <taxon>Embryophyta</taxon>
        <taxon>Tracheophyta</taxon>
        <taxon>Spermatophyta</taxon>
        <taxon>Magnoliopsida</taxon>
        <taxon>Liliopsida</taxon>
        <taxon>Poales</taxon>
        <taxon>Poaceae</taxon>
        <taxon>BOP clade</taxon>
        <taxon>Oryzoideae</taxon>
        <taxon>Oryzeae</taxon>
        <taxon>Oryzinae</taxon>
        <taxon>Oryza</taxon>
        <taxon>Oryza sativa</taxon>
    </lineage>
</organism>
<gene>
    <name evidence="2" type="ORF">OsI_35777</name>
</gene>
<evidence type="ECO:0000256" key="1">
    <source>
        <dbReference type="SAM" id="MobiDB-lite"/>
    </source>
</evidence>
<feature type="region of interest" description="Disordered" evidence="1">
    <location>
        <begin position="26"/>
        <end position="114"/>
    </location>
</feature>
<feature type="compositionally biased region" description="Polar residues" evidence="1">
    <location>
        <begin position="45"/>
        <end position="72"/>
    </location>
</feature>
<dbReference type="EMBL" id="CM000136">
    <property type="protein sequence ID" value="EAY80598.1"/>
    <property type="molecule type" value="Genomic_DNA"/>
</dbReference>